<dbReference type="SUPFAM" id="SSF53335">
    <property type="entry name" value="S-adenosyl-L-methionine-dependent methyltransferases"/>
    <property type="match status" value="1"/>
</dbReference>
<dbReference type="EMBL" id="CP031156">
    <property type="protein sequence ID" value="QCO29422.1"/>
    <property type="molecule type" value="Genomic_DNA"/>
</dbReference>
<accession>A0A4D8S102</accession>
<dbReference type="Gene3D" id="3.40.50.150">
    <property type="entry name" value="Vaccinia Virus protein VP39"/>
    <property type="match status" value="1"/>
</dbReference>
<dbReference type="KEGG" id="mpru:DFR88_02000"/>
<dbReference type="InterPro" id="IPR029063">
    <property type="entry name" value="SAM-dependent_MTases_sf"/>
</dbReference>
<sequence>MMSSFDKFSEKYDTWFLNNRNVLMSELLLVEKMLRGERKILSVGCGSGLFESLLRERGIMIEDCVEPSEMGKIAEARGLRVKRGYAEELPVHEKYDAVLMNGVIHYLRDPAKALLEANRVLREGGHLILCWVAGEGSYGLLYRLASLVGWKELEGVSPKSPYPLEFVREAKWQTVGEVRSLLRNAGFEEVLIMQTLTRHPKYSNDEAEDPSQGYDRGDYVCIKARKT</sequence>
<dbReference type="AlphaFoldDB" id="A0A4D8S102"/>
<name>A0A4D8S102_METPR</name>
<gene>
    <name evidence="2" type="ORF">DFR88_02000</name>
</gene>
<evidence type="ECO:0000259" key="1">
    <source>
        <dbReference type="Pfam" id="PF08241"/>
    </source>
</evidence>
<dbReference type="Proteomes" id="UP000298568">
    <property type="component" value="Chromosome"/>
</dbReference>
<dbReference type="InterPro" id="IPR013216">
    <property type="entry name" value="Methyltransf_11"/>
</dbReference>
<dbReference type="GO" id="GO:0008757">
    <property type="term" value="F:S-adenosylmethionine-dependent methyltransferase activity"/>
    <property type="evidence" value="ECO:0007669"/>
    <property type="project" value="InterPro"/>
</dbReference>
<keyword evidence="2" id="KW-0808">Transferase</keyword>
<organism evidence="2 3">
    <name type="scientific">Metallosphaera prunae</name>
    <dbReference type="NCBI Taxonomy" id="47304"/>
    <lineage>
        <taxon>Archaea</taxon>
        <taxon>Thermoproteota</taxon>
        <taxon>Thermoprotei</taxon>
        <taxon>Sulfolobales</taxon>
        <taxon>Sulfolobaceae</taxon>
        <taxon>Metallosphaera</taxon>
    </lineage>
</organism>
<feature type="domain" description="Methyltransferase type 11" evidence="1">
    <location>
        <begin position="41"/>
        <end position="129"/>
    </location>
</feature>
<reference evidence="2 3" key="1">
    <citation type="submission" date="2018-07" db="EMBL/GenBank/DDBJ databases">
        <title>Complete Genome Sequences of Extremely Thermoacidophilic, Metal-Mobilizing Type-Strain Members of the Archaeal Family Sulfolobaceae: Acidianus brierleyi DSM-1651T, Acidianus sulfidivorans DSM-18786T, Metallosphaera hakonensis DSM-7519T, and Metallosphaera prunae DSM-10039T.</title>
        <authorList>
            <person name="Counts J.A."/>
            <person name="Kelly R.M."/>
        </authorList>
    </citation>
    <scope>NUCLEOTIDE SEQUENCE [LARGE SCALE GENOMIC DNA]</scope>
    <source>
        <strain evidence="2 3">Ron 12/II</strain>
    </source>
</reference>
<dbReference type="Pfam" id="PF08241">
    <property type="entry name" value="Methyltransf_11"/>
    <property type="match status" value="1"/>
</dbReference>
<dbReference type="PANTHER" id="PTHR43591">
    <property type="entry name" value="METHYLTRANSFERASE"/>
    <property type="match status" value="1"/>
</dbReference>
<proteinExistence type="predicted"/>
<dbReference type="CDD" id="cd02440">
    <property type="entry name" value="AdoMet_MTases"/>
    <property type="match status" value="1"/>
</dbReference>
<protein>
    <submittedName>
        <fullName evidence="2">Class I SAM-dependent methyltransferase</fullName>
    </submittedName>
</protein>
<evidence type="ECO:0000313" key="2">
    <source>
        <dbReference type="EMBL" id="QCO29422.1"/>
    </source>
</evidence>
<dbReference type="PANTHER" id="PTHR43591:SF110">
    <property type="entry name" value="RHODANESE DOMAIN-CONTAINING PROTEIN"/>
    <property type="match status" value="1"/>
</dbReference>
<dbReference type="GO" id="GO:0032259">
    <property type="term" value="P:methylation"/>
    <property type="evidence" value="ECO:0007669"/>
    <property type="project" value="UniProtKB-KW"/>
</dbReference>
<keyword evidence="3" id="KW-1185">Reference proteome</keyword>
<evidence type="ECO:0000313" key="3">
    <source>
        <dbReference type="Proteomes" id="UP000298568"/>
    </source>
</evidence>
<keyword evidence="2" id="KW-0489">Methyltransferase</keyword>